<name>A0ABY5QAL8_9BURK</name>
<sequence>MNKATKILAAVLVIVGVALALFALRLGTTNAPAPNATPSAVTQTLTQRFPAVVAAKALTPGKPITADDIKIAQFDSQTPNAFANPADVVGRVPLVALAAGVPVTQNTLARGLAMQLAPGERAVALPVTETVGVSNRIRPGDFVDVFFTMKTNQPAGSPTVGLVDDTQARLLASRVRVLTYGNASLDDITPPPAAPTVASTVAAATASAPPPQQAAAPQPPPMPATSAVVAVPIEDVNRLVLGAQQGKITLALRNPADDTKPDTSLFPPTPPVLVSKAGLAGDNKAALNSPENQAYAGIATTGLAGEPPRRTAAAPAPRAPGGGGGGGGGGTVEVVRGAERSTASF</sequence>
<organism evidence="3 4">
    <name type="scientific">Pandoraea commovens</name>
    <dbReference type="NCBI Taxonomy" id="2508289"/>
    <lineage>
        <taxon>Bacteria</taxon>
        <taxon>Pseudomonadati</taxon>
        <taxon>Pseudomonadota</taxon>
        <taxon>Betaproteobacteria</taxon>
        <taxon>Burkholderiales</taxon>
        <taxon>Burkholderiaceae</taxon>
        <taxon>Pandoraea</taxon>
    </lineage>
</organism>
<dbReference type="Pfam" id="PF16976">
    <property type="entry name" value="RcpC"/>
    <property type="match status" value="1"/>
</dbReference>
<dbReference type="NCBIfam" id="TIGR03177">
    <property type="entry name" value="pilus_cpaB"/>
    <property type="match status" value="1"/>
</dbReference>
<dbReference type="CDD" id="cd11614">
    <property type="entry name" value="SAF_CpaB_FlgA_like"/>
    <property type="match status" value="1"/>
</dbReference>
<dbReference type="EMBL" id="CP102780">
    <property type="protein sequence ID" value="UVA77594.1"/>
    <property type="molecule type" value="Genomic_DNA"/>
</dbReference>
<feature type="domain" description="SAF" evidence="2">
    <location>
        <begin position="49"/>
        <end position="109"/>
    </location>
</feature>
<gene>
    <name evidence="3" type="primary">cpaB</name>
    <name evidence="3" type="ORF">NTU39_15940</name>
</gene>
<protein>
    <submittedName>
        <fullName evidence="3">Flp pilus assembly protein CpaB</fullName>
    </submittedName>
</protein>
<dbReference type="InterPro" id="IPR031571">
    <property type="entry name" value="RcpC_dom"/>
</dbReference>
<feature type="compositionally biased region" description="Low complexity" evidence="1">
    <location>
        <begin position="304"/>
        <end position="316"/>
    </location>
</feature>
<keyword evidence="4" id="KW-1185">Reference proteome</keyword>
<dbReference type="Pfam" id="PF08666">
    <property type="entry name" value="SAF"/>
    <property type="match status" value="1"/>
</dbReference>
<feature type="region of interest" description="Disordered" evidence="1">
    <location>
        <begin position="302"/>
        <end position="345"/>
    </location>
</feature>
<dbReference type="Proteomes" id="UP001058980">
    <property type="component" value="Chromosome"/>
</dbReference>
<feature type="compositionally biased region" description="Pro residues" evidence="1">
    <location>
        <begin position="208"/>
        <end position="223"/>
    </location>
</feature>
<dbReference type="SMART" id="SM00858">
    <property type="entry name" value="SAF"/>
    <property type="match status" value="1"/>
</dbReference>
<dbReference type="RefSeq" id="WP_257958044.1">
    <property type="nucleotide sequence ID" value="NZ_CP102780.1"/>
</dbReference>
<feature type="compositionally biased region" description="Gly residues" evidence="1">
    <location>
        <begin position="320"/>
        <end position="331"/>
    </location>
</feature>
<accession>A0ABY5QAL8</accession>
<evidence type="ECO:0000256" key="1">
    <source>
        <dbReference type="SAM" id="MobiDB-lite"/>
    </source>
</evidence>
<dbReference type="InterPro" id="IPR017592">
    <property type="entry name" value="Pilus_assmbl_Flp-typ_CpaB"/>
</dbReference>
<evidence type="ECO:0000259" key="2">
    <source>
        <dbReference type="SMART" id="SM00858"/>
    </source>
</evidence>
<evidence type="ECO:0000313" key="3">
    <source>
        <dbReference type="EMBL" id="UVA77594.1"/>
    </source>
</evidence>
<dbReference type="Gene3D" id="3.90.1210.10">
    <property type="entry name" value="Antifreeze-like/N-acetylneuraminic acid synthase C-terminal domain"/>
    <property type="match status" value="1"/>
</dbReference>
<reference evidence="3" key="1">
    <citation type="submission" date="2022-08" db="EMBL/GenBank/DDBJ databases">
        <title>Multi-unit outbreak of Pandoraea commovens among non-cystic fibrosis intensive care patients from 2019 to 2021 in Berlin, Germany.</title>
        <authorList>
            <person name="Menzel P."/>
        </authorList>
    </citation>
    <scope>NUCLEOTIDE SEQUENCE</scope>
    <source>
        <strain evidence="3">LB-19-202-79</strain>
    </source>
</reference>
<feature type="region of interest" description="Disordered" evidence="1">
    <location>
        <begin position="199"/>
        <end position="224"/>
    </location>
</feature>
<evidence type="ECO:0000313" key="4">
    <source>
        <dbReference type="Proteomes" id="UP001058980"/>
    </source>
</evidence>
<dbReference type="InterPro" id="IPR013974">
    <property type="entry name" value="SAF"/>
</dbReference>
<proteinExistence type="predicted"/>